<accession>A0A0C9SVX5</accession>
<feature type="compositionally biased region" description="Polar residues" evidence="1">
    <location>
        <begin position="391"/>
        <end position="410"/>
    </location>
</feature>
<evidence type="ECO:0000313" key="2">
    <source>
        <dbReference type="EMBL" id="KII83310.1"/>
    </source>
</evidence>
<gene>
    <name evidence="2" type="ORF">PLICRDRAFT_180571</name>
</gene>
<organism evidence="2 3">
    <name type="scientific">Plicaturopsis crispa FD-325 SS-3</name>
    <dbReference type="NCBI Taxonomy" id="944288"/>
    <lineage>
        <taxon>Eukaryota</taxon>
        <taxon>Fungi</taxon>
        <taxon>Dikarya</taxon>
        <taxon>Basidiomycota</taxon>
        <taxon>Agaricomycotina</taxon>
        <taxon>Agaricomycetes</taxon>
        <taxon>Agaricomycetidae</taxon>
        <taxon>Amylocorticiales</taxon>
        <taxon>Amylocorticiaceae</taxon>
        <taxon>Plicatura</taxon>
        <taxon>Plicaturopsis crispa</taxon>
    </lineage>
</organism>
<feature type="region of interest" description="Disordered" evidence="1">
    <location>
        <begin position="169"/>
        <end position="202"/>
    </location>
</feature>
<feature type="compositionally biased region" description="Polar residues" evidence="1">
    <location>
        <begin position="266"/>
        <end position="297"/>
    </location>
</feature>
<protein>
    <submittedName>
        <fullName evidence="2">Uncharacterized protein</fullName>
    </submittedName>
</protein>
<proteinExistence type="predicted"/>
<dbReference type="AlphaFoldDB" id="A0A0C9SVX5"/>
<feature type="compositionally biased region" description="Polar residues" evidence="1">
    <location>
        <begin position="319"/>
        <end position="330"/>
    </location>
</feature>
<feature type="region of interest" description="Disordered" evidence="1">
    <location>
        <begin position="319"/>
        <end position="419"/>
    </location>
</feature>
<keyword evidence="3" id="KW-1185">Reference proteome</keyword>
<evidence type="ECO:0000313" key="3">
    <source>
        <dbReference type="Proteomes" id="UP000053263"/>
    </source>
</evidence>
<reference evidence="2 3" key="1">
    <citation type="submission" date="2014-06" db="EMBL/GenBank/DDBJ databases">
        <title>Evolutionary Origins and Diversification of the Mycorrhizal Mutualists.</title>
        <authorList>
            <consortium name="DOE Joint Genome Institute"/>
            <consortium name="Mycorrhizal Genomics Consortium"/>
            <person name="Kohler A."/>
            <person name="Kuo A."/>
            <person name="Nagy L.G."/>
            <person name="Floudas D."/>
            <person name="Copeland A."/>
            <person name="Barry K.W."/>
            <person name="Cichocki N."/>
            <person name="Veneault-Fourrey C."/>
            <person name="LaButti K."/>
            <person name="Lindquist E.A."/>
            <person name="Lipzen A."/>
            <person name="Lundell T."/>
            <person name="Morin E."/>
            <person name="Murat C."/>
            <person name="Riley R."/>
            <person name="Ohm R."/>
            <person name="Sun H."/>
            <person name="Tunlid A."/>
            <person name="Henrissat B."/>
            <person name="Grigoriev I.V."/>
            <person name="Hibbett D.S."/>
            <person name="Martin F."/>
        </authorList>
    </citation>
    <scope>NUCLEOTIDE SEQUENCE [LARGE SCALE GENOMIC DNA]</scope>
    <source>
        <strain evidence="2 3">FD-325 SS-3</strain>
    </source>
</reference>
<feature type="region of interest" description="Disordered" evidence="1">
    <location>
        <begin position="266"/>
        <end position="307"/>
    </location>
</feature>
<dbReference type="HOGENOM" id="CLU_655724_0_0_1"/>
<feature type="compositionally biased region" description="Basic and acidic residues" evidence="1">
    <location>
        <begin position="170"/>
        <end position="201"/>
    </location>
</feature>
<evidence type="ECO:0000256" key="1">
    <source>
        <dbReference type="SAM" id="MobiDB-lite"/>
    </source>
</evidence>
<dbReference type="EMBL" id="KN832579">
    <property type="protein sequence ID" value="KII83310.1"/>
    <property type="molecule type" value="Genomic_DNA"/>
</dbReference>
<dbReference type="Proteomes" id="UP000053263">
    <property type="component" value="Unassembled WGS sequence"/>
</dbReference>
<name>A0A0C9SVX5_PLICR</name>
<sequence>MAGTHAVPTHVDPVHAHAVHATPLTHRLRTSSPPIPYAASTRVFKHAVLIPPRAVPVHSQGVRATTIARCPSPQASIPWFTPTPIDKRSSLQNQISILQRDLQACNELYLAEFARRQKSETNCHLARHEIQSLKGRINAKQRQQGRKSNRFQVDSNFLMSDAGLAQFNEANRRKADKERVEQERRDQRTATERQAQDRRAELSGNTSVRFTWSGCKRKADYQDIAYLLGLPVDATIAALKDSILQKVKDSPRFREDPRFLALYQTSASSRQPAPQNQGSDNLAGPSSPSHGSSQTIESELRDPSLGETAGTSIRVSESVNPDLQNATSPVHSAFCPGSHEMRDGGTTSAFSTHHRPDENVRPPAMWPPSSSPSTGIRTAPGFVRQGIPLSSVGNSPCNTYPHNPPFSYQPTYPYPPPRM</sequence>